<keyword evidence="2" id="KW-1185">Reference proteome</keyword>
<protein>
    <recommendedName>
        <fullName evidence="3">DUF4352 domain-containing protein</fullName>
    </recommendedName>
</protein>
<name>A0ABU3EIT5_9RHOB</name>
<reference evidence="2" key="1">
    <citation type="submission" date="2023-07" db="EMBL/GenBank/DDBJ databases">
        <title>Characterization of two Paracoccaceae strains isolated from Phycosphere and proposal of Xinfangfangia lacusdiani sp. nov.</title>
        <authorList>
            <person name="Deng Y."/>
            <person name="Zhang Y.Q."/>
        </authorList>
    </citation>
    <scope>NUCLEOTIDE SEQUENCE [LARGE SCALE GENOMIC DNA]</scope>
    <source>
        <strain evidence="2">CPCC 101403</strain>
    </source>
</reference>
<gene>
    <name evidence="1" type="ORF">RM190_20015</name>
</gene>
<evidence type="ECO:0008006" key="3">
    <source>
        <dbReference type="Google" id="ProtNLM"/>
    </source>
</evidence>
<evidence type="ECO:0000313" key="2">
    <source>
        <dbReference type="Proteomes" id="UP001251085"/>
    </source>
</evidence>
<dbReference type="EMBL" id="JAVRQI010000018">
    <property type="protein sequence ID" value="MDT1064159.1"/>
    <property type="molecule type" value="Genomic_DNA"/>
</dbReference>
<evidence type="ECO:0000313" key="1">
    <source>
        <dbReference type="EMBL" id="MDT1064159.1"/>
    </source>
</evidence>
<sequence>MLGRYQYKSQLQRWRQAVAKAEMSAFLNRFLPVIIDLALPIGPLLNSSLVRIARPETAAPVSQSPLGQSCAMRDIAVIDEHSRSGLGVEKILEDSNLGAAVRAVLLMLFASAALPTFANDQAPSLMGCLPSDGGASYRSSNCSLDYQPPPTLKQDVKVSACSFPGGEKSARAHNFGLIECTVNNGSKEPIESVKYGIRYFIEGEQTALIEAGFDGARTFSTANISGNLSPNETRTLTFVGPKLPSETGSARIVPTIEVLGARTPGSFAFR</sequence>
<organism evidence="1 2">
    <name type="scientific">Paracoccus broussonetiae</name>
    <dbReference type="NCBI Taxonomy" id="3075834"/>
    <lineage>
        <taxon>Bacteria</taxon>
        <taxon>Pseudomonadati</taxon>
        <taxon>Pseudomonadota</taxon>
        <taxon>Alphaproteobacteria</taxon>
        <taxon>Rhodobacterales</taxon>
        <taxon>Paracoccaceae</taxon>
        <taxon>Paracoccus</taxon>
    </lineage>
</organism>
<accession>A0ABU3EIT5</accession>
<dbReference type="Proteomes" id="UP001251085">
    <property type="component" value="Unassembled WGS sequence"/>
</dbReference>
<proteinExistence type="predicted"/>
<comment type="caution">
    <text evidence="1">The sequence shown here is derived from an EMBL/GenBank/DDBJ whole genome shotgun (WGS) entry which is preliminary data.</text>
</comment>